<dbReference type="EMBL" id="LK932800">
    <property type="protein sequence ID" value="CDS93714.1"/>
    <property type="molecule type" value="Genomic_DNA"/>
</dbReference>
<gene>
    <name evidence="1" type="ORF">BN1095_1550001</name>
</gene>
<evidence type="ECO:0000313" key="1">
    <source>
        <dbReference type="EMBL" id="CDS93714.1"/>
    </source>
</evidence>
<sequence length="129" mass="13687">MDNLFFNRGFADGCLGFGFLLFRADRKKLADFVGKVLRGEAGLYHGGAKGFDGFRAGGVQKRHTHSCGRRKSFVAGIGKVVADGYGYVAEVDVDGAGFDAAVAHGAVVADVHEFFKVFDGNAATGLFFV</sequence>
<protein>
    <submittedName>
        <fullName evidence="1">Uncharacterized protein</fullName>
    </submittedName>
</protein>
<reference evidence="1" key="1">
    <citation type="submission" date="2014-07" db="EMBL/GenBank/DDBJ databases">
        <authorList>
            <person name="Monot Marc"/>
        </authorList>
    </citation>
    <scope>NUCLEOTIDE SEQUENCE</scope>
    <source>
        <strain evidence="1">7032989</strain>
    </source>
</reference>
<accession>A0A069AJ85</accession>
<proteinExistence type="predicted"/>
<organism evidence="1">
    <name type="scientific">Clostridioides difficile</name>
    <name type="common">Peptoclostridium difficile</name>
    <dbReference type="NCBI Taxonomy" id="1496"/>
    <lineage>
        <taxon>Bacteria</taxon>
        <taxon>Bacillati</taxon>
        <taxon>Bacillota</taxon>
        <taxon>Clostridia</taxon>
        <taxon>Peptostreptococcales</taxon>
        <taxon>Peptostreptococcaceae</taxon>
        <taxon>Clostridioides</taxon>
    </lineage>
</organism>
<name>A0A069AJ85_CLODI</name>
<dbReference type="AlphaFoldDB" id="A0A069AJ85"/>